<dbReference type="InParanoid" id="A0A2P6P0Q4"/>
<dbReference type="GO" id="GO:0005524">
    <property type="term" value="F:ATP binding"/>
    <property type="evidence" value="ECO:0007669"/>
    <property type="project" value="InterPro"/>
</dbReference>
<dbReference type="FunCoup" id="A0A2P6P0Q4">
    <property type="interactions" value="1"/>
</dbReference>
<proteinExistence type="inferred from homology"/>
<organism evidence="3 4">
    <name type="scientific">Planoprotostelium fungivorum</name>
    <dbReference type="NCBI Taxonomy" id="1890364"/>
    <lineage>
        <taxon>Eukaryota</taxon>
        <taxon>Amoebozoa</taxon>
        <taxon>Evosea</taxon>
        <taxon>Variosea</taxon>
        <taxon>Cavosteliida</taxon>
        <taxon>Cavosteliaceae</taxon>
        <taxon>Planoprotostelium</taxon>
    </lineage>
</organism>
<dbReference type="SUPFAM" id="SSF56112">
    <property type="entry name" value="Protein kinase-like (PK-like)"/>
    <property type="match status" value="1"/>
</dbReference>
<comment type="caution">
    <text evidence="3">The sequence shown here is derived from an EMBL/GenBank/DDBJ whole genome shotgun (WGS) entry which is preliminary data.</text>
</comment>
<feature type="domain" description="Protein kinase" evidence="2">
    <location>
        <begin position="281"/>
        <end position="628"/>
    </location>
</feature>
<keyword evidence="4" id="KW-1185">Reference proteome</keyword>
<dbReference type="InterPro" id="IPR044095">
    <property type="entry name" value="ADCK2_dom"/>
</dbReference>
<evidence type="ECO:0000256" key="1">
    <source>
        <dbReference type="ARBA" id="ARBA00009670"/>
    </source>
</evidence>
<dbReference type="CDD" id="cd13971">
    <property type="entry name" value="ADCK2-like"/>
    <property type="match status" value="1"/>
</dbReference>
<dbReference type="PANTHER" id="PTHR45890:SF1">
    <property type="entry name" value="AARF DOMAIN CONTAINING KINASE 2"/>
    <property type="match status" value="1"/>
</dbReference>
<reference evidence="3 4" key="1">
    <citation type="journal article" date="2018" name="Genome Biol. Evol.">
        <title>Multiple Roots of Fruiting Body Formation in Amoebozoa.</title>
        <authorList>
            <person name="Hillmann F."/>
            <person name="Forbes G."/>
            <person name="Novohradska S."/>
            <person name="Ferling I."/>
            <person name="Riege K."/>
            <person name="Groth M."/>
            <person name="Westermann M."/>
            <person name="Marz M."/>
            <person name="Spaller T."/>
            <person name="Winckler T."/>
            <person name="Schaap P."/>
            <person name="Glockner G."/>
        </authorList>
    </citation>
    <scope>NUCLEOTIDE SEQUENCE [LARGE SCALE GENOMIC DNA]</scope>
    <source>
        <strain evidence="3 4">Jena</strain>
    </source>
</reference>
<evidence type="ECO:0000313" key="3">
    <source>
        <dbReference type="EMBL" id="PRP89792.1"/>
    </source>
</evidence>
<comment type="similarity">
    <text evidence="1">Belongs to the protein kinase superfamily. ADCK protein kinase family.</text>
</comment>
<name>A0A2P6P0Q4_9EUKA</name>
<keyword evidence="3" id="KW-0808">Transferase</keyword>
<dbReference type="InterPro" id="IPR011009">
    <property type="entry name" value="Kinase-like_dom_sf"/>
</dbReference>
<dbReference type="PROSITE" id="PS50011">
    <property type="entry name" value="PROTEIN_KINASE_DOM"/>
    <property type="match status" value="1"/>
</dbReference>
<dbReference type="GO" id="GO:0005739">
    <property type="term" value="C:mitochondrion"/>
    <property type="evidence" value="ECO:0007669"/>
    <property type="project" value="TreeGrafter"/>
</dbReference>
<protein>
    <submittedName>
        <fullName evidence="3">Putative serine/threonine-protein kinase abkC-like</fullName>
    </submittedName>
</protein>
<dbReference type="InterPro" id="IPR000719">
    <property type="entry name" value="Prot_kinase_dom"/>
</dbReference>
<dbReference type="EMBL" id="MDYQ01000001">
    <property type="protein sequence ID" value="PRP89792.1"/>
    <property type="molecule type" value="Genomic_DNA"/>
</dbReference>
<sequence>MITLRARGLFSPYRPSLAPCHFRSTQTKISTLSNTLKTCFLSTPMALSQKQNVGRHFSTDIDRTTKATEIKTSANTTSDPPHSVFFDKDLGAVRQPIVASVRKVGRKKRGGYEALFALIAALGGAAYLYNNPSVSEYIDKLLGREIPLPNEADDEPEQAQEILKLQESDEISFLFLRKVWRSVQLLLLFQPLLLTSPLLYFFHNTRVEKWWWSALLWTLEAAGPCWIKGGQWISTRPDLFSEEFCQYVSSLHSDCPTHDFADTLKEITRVLGRPPQEVFRSIDPHPLASGAIAQVHVATLHDGTKVAIKVRHPRTRVSVLVDLSLMSSIVDVMNRIPGVQFLSLNDAKDQFRVNMLDQLNLAREAQNLVCFRKNFRKDTRIVFPKPYIKLSYPSVLVESYEEGRTVSQFFDSPDTEAKKKIADIGLNGYLKMMLVDHFIHADLHPGNVLVRGADPSAPHNDINKIQLVVLDAGLITQMTQEDSFKFVSLFRAVVEGDGEGGAALMYKYAREPPKWKTPQSEADYLHEMGAHFVKIRSKKLSEIEVGQFLASLMQTVRKYGVKLEGNFSTLMLGTIVLEGLGRTLNPEINLIESSVPFIVRNIGTVSQKPGTWDLAVSQMKRALGLHPR</sequence>
<gene>
    <name evidence="3" type="ORF">PROFUN_00134</name>
</gene>
<dbReference type="InterPro" id="IPR004147">
    <property type="entry name" value="ABC1_dom"/>
</dbReference>
<dbReference type="Pfam" id="PF03109">
    <property type="entry name" value="ABC1"/>
    <property type="match status" value="1"/>
</dbReference>
<dbReference type="PANTHER" id="PTHR45890">
    <property type="entry name" value="AARF DOMAIN CONTAINING KINASE 2 (PREDICTED)"/>
    <property type="match status" value="1"/>
</dbReference>
<dbReference type="InterPro" id="IPR052402">
    <property type="entry name" value="ADCK_kinase"/>
</dbReference>
<dbReference type="Proteomes" id="UP000241769">
    <property type="component" value="Unassembled WGS sequence"/>
</dbReference>
<dbReference type="AlphaFoldDB" id="A0A2P6P0Q4"/>
<dbReference type="GO" id="GO:0004672">
    <property type="term" value="F:protein kinase activity"/>
    <property type="evidence" value="ECO:0007669"/>
    <property type="project" value="InterPro"/>
</dbReference>
<evidence type="ECO:0000313" key="4">
    <source>
        <dbReference type="Proteomes" id="UP000241769"/>
    </source>
</evidence>
<dbReference type="OrthoDB" id="1290869at2759"/>
<evidence type="ECO:0000259" key="2">
    <source>
        <dbReference type="PROSITE" id="PS50011"/>
    </source>
</evidence>
<dbReference type="STRING" id="1890364.A0A2P6P0Q4"/>
<accession>A0A2P6P0Q4</accession>
<keyword evidence="3" id="KW-0418">Kinase</keyword>